<dbReference type="EMBL" id="JAACXV010000401">
    <property type="protein sequence ID" value="KAF7278413.1"/>
    <property type="molecule type" value="Genomic_DNA"/>
</dbReference>
<dbReference type="InterPro" id="IPR019826">
    <property type="entry name" value="Carboxylesterase_B_AS"/>
</dbReference>
<reference evidence="8" key="1">
    <citation type="submission" date="2020-08" db="EMBL/GenBank/DDBJ databases">
        <title>Genome sequencing and assembly of the red palm weevil Rhynchophorus ferrugineus.</title>
        <authorList>
            <person name="Dias G.B."/>
            <person name="Bergman C.M."/>
            <person name="Manee M."/>
        </authorList>
    </citation>
    <scope>NUCLEOTIDE SEQUENCE</scope>
    <source>
        <strain evidence="8">AA-2017</strain>
        <tissue evidence="8">Whole larva</tissue>
    </source>
</reference>
<name>A0A834MC83_RHYFE</name>
<keyword evidence="5" id="KW-0325">Glycoprotein</keyword>
<evidence type="ECO:0000256" key="3">
    <source>
        <dbReference type="ARBA" id="ARBA00022801"/>
    </source>
</evidence>
<gene>
    <name evidence="8" type="ORF">GWI33_008449</name>
</gene>
<evidence type="ECO:0000256" key="4">
    <source>
        <dbReference type="ARBA" id="ARBA00023157"/>
    </source>
</evidence>
<dbReference type="Pfam" id="PF00135">
    <property type="entry name" value="COesterase"/>
    <property type="match status" value="1"/>
</dbReference>
<dbReference type="InterPro" id="IPR002018">
    <property type="entry name" value="CarbesteraseB"/>
</dbReference>
<dbReference type="Proteomes" id="UP000625711">
    <property type="component" value="Unassembled WGS sequence"/>
</dbReference>
<keyword evidence="3 6" id="KW-0378">Hydrolase</keyword>
<dbReference type="Gene3D" id="3.40.50.1820">
    <property type="entry name" value="alpha/beta hydrolase"/>
    <property type="match status" value="1"/>
</dbReference>
<dbReference type="SUPFAM" id="SSF53474">
    <property type="entry name" value="alpha/beta-Hydrolases"/>
    <property type="match status" value="1"/>
</dbReference>
<organism evidence="8 9">
    <name type="scientific">Rhynchophorus ferrugineus</name>
    <name type="common">Red palm weevil</name>
    <name type="synonym">Curculio ferrugineus</name>
    <dbReference type="NCBI Taxonomy" id="354439"/>
    <lineage>
        <taxon>Eukaryota</taxon>
        <taxon>Metazoa</taxon>
        <taxon>Ecdysozoa</taxon>
        <taxon>Arthropoda</taxon>
        <taxon>Hexapoda</taxon>
        <taxon>Insecta</taxon>
        <taxon>Pterygota</taxon>
        <taxon>Neoptera</taxon>
        <taxon>Endopterygota</taxon>
        <taxon>Coleoptera</taxon>
        <taxon>Polyphaga</taxon>
        <taxon>Cucujiformia</taxon>
        <taxon>Curculionidae</taxon>
        <taxon>Dryophthorinae</taxon>
        <taxon>Rhynchophorus</taxon>
    </lineage>
</organism>
<evidence type="ECO:0000256" key="5">
    <source>
        <dbReference type="ARBA" id="ARBA00023180"/>
    </source>
</evidence>
<dbReference type="AlphaFoldDB" id="A0A834MC83"/>
<dbReference type="PANTHER" id="PTHR43142">
    <property type="entry name" value="CARBOXYLIC ESTER HYDROLASE"/>
    <property type="match status" value="1"/>
</dbReference>
<keyword evidence="2" id="KW-0719">Serine esterase</keyword>
<dbReference type="EC" id="3.1.1.-" evidence="6"/>
<accession>A0A834MC83</accession>
<evidence type="ECO:0000259" key="7">
    <source>
        <dbReference type="Pfam" id="PF00135"/>
    </source>
</evidence>
<protein>
    <recommendedName>
        <fullName evidence="6">Carboxylic ester hydrolase</fullName>
        <ecNumber evidence="6">3.1.1.-</ecNumber>
    </recommendedName>
</protein>
<evidence type="ECO:0000256" key="6">
    <source>
        <dbReference type="RuleBase" id="RU361235"/>
    </source>
</evidence>
<comment type="caution">
    <text evidence="8">The sequence shown here is derived from an EMBL/GenBank/DDBJ whole genome shotgun (WGS) entry which is preliminary data.</text>
</comment>
<dbReference type="PANTHER" id="PTHR43142:SF1">
    <property type="entry name" value="CARBOXYLIC ESTER HYDROLASE"/>
    <property type="match status" value="1"/>
</dbReference>
<proteinExistence type="inferred from homology"/>
<dbReference type="OrthoDB" id="19653at2759"/>
<evidence type="ECO:0000256" key="2">
    <source>
        <dbReference type="ARBA" id="ARBA00022487"/>
    </source>
</evidence>
<dbReference type="PROSITE" id="PS00122">
    <property type="entry name" value="CARBOXYLESTERASE_B_1"/>
    <property type="match status" value="1"/>
</dbReference>
<keyword evidence="9" id="KW-1185">Reference proteome</keyword>
<feature type="domain" description="Carboxylesterase type B" evidence="7">
    <location>
        <begin position="41"/>
        <end position="567"/>
    </location>
</feature>
<dbReference type="PROSITE" id="PS00941">
    <property type="entry name" value="CARBOXYLESTERASE_B_2"/>
    <property type="match status" value="1"/>
</dbReference>
<dbReference type="InterPro" id="IPR019819">
    <property type="entry name" value="Carboxylesterase_B_CS"/>
</dbReference>
<sequence length="582" mass="65984">MSRLRLGIGFEQSSINIEATNSWKRTPTLYLGGPQGVNGIIIDIPDGKIEGITNKTRAGTTYHSFLAIRYAQPPVGLLRFQPPHLVTPWNDTYDATIEKHICYQVNADSLKENEDCLFVNVFTPKNLTKYPIDSNLTVMVWIHGGGFIQGTGYTIGGVGPKFFMDENVILVAFNYRLGPFGFLSTGDDVITGNLGLKDQMFALKWVQKNIQYFGGDSEKVTIFGQSAGSASVAYQLLSPQSKGLYRAAILESGSALSPWAYQRYAKNISYLTAKYIDADFNGSNSEELLDFLMAVPASSIDKASATLNSEYETPYNFQISKGFFYAPVIEHEHEGAFLSEPMYELFEFGRYNNVPVIIGMNAEESLGLLEQNLTNLWKAYDDHPEVLVPFDMHVNDEKLTQVLGQKIYEFFSEGSSFESSLANSIKYHSVQDFDKAQLKQAELMAKHTTVFFYEFVYSGLMGNNLKDRLKGTGNVTHAEELNYMFSNWYSDDIPDNTNLSYFPDSDIKVHNNMMSLWTSFAKDLIPRSADNDTVWEPVNMMEFKYLHIDEQLSMFYGHPKSAKYYFWNKFYEQYSLPPLDTF</sequence>
<evidence type="ECO:0000313" key="8">
    <source>
        <dbReference type="EMBL" id="KAF7278413.1"/>
    </source>
</evidence>
<evidence type="ECO:0000313" key="9">
    <source>
        <dbReference type="Proteomes" id="UP000625711"/>
    </source>
</evidence>
<keyword evidence="4" id="KW-1015">Disulfide bond</keyword>
<evidence type="ECO:0000256" key="1">
    <source>
        <dbReference type="ARBA" id="ARBA00005964"/>
    </source>
</evidence>
<comment type="similarity">
    <text evidence="1 6">Belongs to the type-B carboxylesterase/lipase family.</text>
</comment>
<dbReference type="GO" id="GO:0052689">
    <property type="term" value="F:carboxylic ester hydrolase activity"/>
    <property type="evidence" value="ECO:0007669"/>
    <property type="project" value="UniProtKB-KW"/>
</dbReference>
<dbReference type="InterPro" id="IPR029058">
    <property type="entry name" value="AB_hydrolase_fold"/>
</dbReference>